<organism evidence="1 2">
    <name type="scientific">Henosepilachna vigintioctopunctata</name>
    <dbReference type="NCBI Taxonomy" id="420089"/>
    <lineage>
        <taxon>Eukaryota</taxon>
        <taxon>Metazoa</taxon>
        <taxon>Ecdysozoa</taxon>
        <taxon>Arthropoda</taxon>
        <taxon>Hexapoda</taxon>
        <taxon>Insecta</taxon>
        <taxon>Pterygota</taxon>
        <taxon>Neoptera</taxon>
        <taxon>Endopterygota</taxon>
        <taxon>Coleoptera</taxon>
        <taxon>Polyphaga</taxon>
        <taxon>Cucujiformia</taxon>
        <taxon>Coccinelloidea</taxon>
        <taxon>Coccinellidae</taxon>
        <taxon>Epilachninae</taxon>
        <taxon>Epilachnini</taxon>
        <taxon>Henosepilachna</taxon>
    </lineage>
</organism>
<comment type="caution">
    <text evidence="1">The sequence shown here is derived from an EMBL/GenBank/DDBJ whole genome shotgun (WGS) entry which is preliminary data.</text>
</comment>
<dbReference type="EMBL" id="JARQZJ010000091">
    <property type="protein sequence ID" value="KAK9883427.1"/>
    <property type="molecule type" value="Genomic_DNA"/>
</dbReference>
<evidence type="ECO:0000313" key="2">
    <source>
        <dbReference type="Proteomes" id="UP001431783"/>
    </source>
</evidence>
<reference evidence="1 2" key="1">
    <citation type="submission" date="2023-03" db="EMBL/GenBank/DDBJ databases">
        <title>Genome insight into feeding habits of ladybird beetles.</title>
        <authorList>
            <person name="Li H.-S."/>
            <person name="Huang Y.-H."/>
            <person name="Pang H."/>
        </authorList>
    </citation>
    <scope>NUCLEOTIDE SEQUENCE [LARGE SCALE GENOMIC DNA]</scope>
    <source>
        <strain evidence="1">SYSU_2023b</strain>
        <tissue evidence="1">Whole body</tissue>
    </source>
</reference>
<dbReference type="AlphaFoldDB" id="A0AAW1UTW1"/>
<evidence type="ECO:0000313" key="1">
    <source>
        <dbReference type="EMBL" id="KAK9883427.1"/>
    </source>
</evidence>
<dbReference type="Proteomes" id="UP001431783">
    <property type="component" value="Unassembled WGS sequence"/>
</dbReference>
<accession>A0AAW1UTW1</accession>
<name>A0AAW1UTW1_9CUCU</name>
<proteinExistence type="predicted"/>
<protein>
    <submittedName>
        <fullName evidence="1">Uncharacterized protein</fullName>
    </submittedName>
</protein>
<keyword evidence="2" id="KW-1185">Reference proteome</keyword>
<sequence>MKTQLIQKLVGEIFQKTNTTVQCRPNLQQKCYGITCRSKNRMTSGRMSRFRILLDHCDYMSDLDMSVFLNNLNSERIEIPQNIGINVTNESCDTLKQLRLITRLQDPDYIEMDLKLDPDLSPGEAMIRIPSYIRIHHLGIEDSRERSSCLREKCVVLSLKLSVSEETWNVSPFFLDVTKVHSESFLELLVSSQ</sequence>
<gene>
    <name evidence="1" type="ORF">WA026_001601</name>
</gene>